<evidence type="ECO:0000313" key="2">
    <source>
        <dbReference type="Proteomes" id="UP000033483"/>
    </source>
</evidence>
<dbReference type="SUPFAM" id="SSF69118">
    <property type="entry name" value="AhpD-like"/>
    <property type="match status" value="1"/>
</dbReference>
<name>A0A0F4ZF00_9PEZI</name>
<dbReference type="PANTHER" id="PTHR28180:SF2">
    <property type="entry name" value="PEROXISOMAL PROTEIN 2"/>
    <property type="match status" value="1"/>
</dbReference>
<comment type="caution">
    <text evidence="1">The sequence shown here is derived from an EMBL/GenBank/DDBJ whole genome shotgun (WGS) entry which is preliminary data.</text>
</comment>
<evidence type="ECO:0000313" key="1">
    <source>
        <dbReference type="EMBL" id="KKA29154.1"/>
    </source>
</evidence>
<reference evidence="1 2" key="1">
    <citation type="submission" date="2015-03" db="EMBL/GenBank/DDBJ databases">
        <authorList>
            <person name="Radwan O."/>
            <person name="Al-Naeli F.A."/>
            <person name="Rendon G.A."/>
            <person name="Fields C."/>
        </authorList>
    </citation>
    <scope>NUCLEOTIDE SEQUENCE [LARGE SCALE GENOMIC DNA]</scope>
    <source>
        <strain evidence="1">CR-DP1</strain>
    </source>
</reference>
<dbReference type="Gene3D" id="1.20.1290.10">
    <property type="entry name" value="AhpD-like"/>
    <property type="match status" value="2"/>
</dbReference>
<protein>
    <submittedName>
        <fullName evidence="1">Uncharacterized protein</fullName>
    </submittedName>
</protein>
<organism evidence="1 2">
    <name type="scientific">Thielaviopsis punctulata</name>
    <dbReference type="NCBI Taxonomy" id="72032"/>
    <lineage>
        <taxon>Eukaryota</taxon>
        <taxon>Fungi</taxon>
        <taxon>Dikarya</taxon>
        <taxon>Ascomycota</taxon>
        <taxon>Pezizomycotina</taxon>
        <taxon>Sordariomycetes</taxon>
        <taxon>Hypocreomycetidae</taxon>
        <taxon>Microascales</taxon>
        <taxon>Ceratocystidaceae</taxon>
        <taxon>Thielaviopsis</taxon>
    </lineage>
</organism>
<dbReference type="EMBL" id="LAEV01000950">
    <property type="protein sequence ID" value="KKA29154.1"/>
    <property type="molecule type" value="Genomic_DNA"/>
</dbReference>
<dbReference type="InterPro" id="IPR029032">
    <property type="entry name" value="AhpD-like"/>
</dbReference>
<sequence length="268" mass="29285">MASIITPTLLSAIRTQPHLPTNTWYLITATALSMLNRPDEIPKVYTYALSHGPGAVDSPLKETEQLNMTRRMREALVKSAPIGGLPKTINALLELKKATPLAFLDEPLAPSPTRRRSEVFDTPSTQLLDRGQEFFDLLYGKITQRVMGNMDQSGTEDLGLTARLMYGYILSNTSLLTPVETSYVVLAALIPQDVGYLVLQLDNPTLTSKQVNPQLKGHLKGALNGGATVDNVRAVREIVIKICEASGMKRIADEATGGWGWRGEVANL</sequence>
<dbReference type="OrthoDB" id="5537330at2759"/>
<dbReference type="InterPro" id="IPR052999">
    <property type="entry name" value="PTS1_Protein"/>
</dbReference>
<dbReference type="Proteomes" id="UP000033483">
    <property type="component" value="Unassembled WGS sequence"/>
</dbReference>
<proteinExistence type="predicted"/>
<dbReference type="PANTHER" id="PTHR28180">
    <property type="entry name" value="CONSERVED MITOCHONDRIAL PROTEIN-RELATED"/>
    <property type="match status" value="1"/>
</dbReference>
<gene>
    <name evidence="1" type="ORF">TD95_003525</name>
</gene>
<accession>A0A0F4ZF00</accession>
<dbReference type="AlphaFoldDB" id="A0A0F4ZF00"/>
<keyword evidence="2" id="KW-1185">Reference proteome</keyword>